<evidence type="ECO:0000313" key="2">
    <source>
        <dbReference type="EMBL" id="RDY14310.1"/>
    </source>
</evidence>
<feature type="compositionally biased region" description="Basic and acidic residues" evidence="1">
    <location>
        <begin position="17"/>
        <end position="28"/>
    </location>
</feature>
<dbReference type="EMBL" id="QJKJ01000094">
    <property type="protein sequence ID" value="RDY14310.1"/>
    <property type="molecule type" value="Genomic_DNA"/>
</dbReference>
<accession>A0A371IH17</accession>
<feature type="non-terminal residue" evidence="2">
    <location>
        <position position="1"/>
    </location>
</feature>
<evidence type="ECO:0000256" key="1">
    <source>
        <dbReference type="SAM" id="MobiDB-lite"/>
    </source>
</evidence>
<dbReference type="Proteomes" id="UP000257109">
    <property type="component" value="Unassembled WGS sequence"/>
</dbReference>
<evidence type="ECO:0000313" key="3">
    <source>
        <dbReference type="Proteomes" id="UP000257109"/>
    </source>
</evidence>
<feature type="region of interest" description="Disordered" evidence="1">
    <location>
        <begin position="1"/>
        <end position="85"/>
    </location>
</feature>
<keyword evidence="3" id="KW-1185">Reference proteome</keyword>
<name>A0A371IH17_MUCPR</name>
<feature type="compositionally biased region" description="Polar residues" evidence="1">
    <location>
        <begin position="75"/>
        <end position="85"/>
    </location>
</feature>
<sequence length="116" mass="12127">MNGAKRSAEAVGCKNESVGERSALEGRTRASSGGRSGSENVGLSNANVGENPMPRKPKGSSARFVHGGVIRGRENASSQCSSTRRYSAEVIHAILPGKARTTFNKWVPVPETDTGG</sequence>
<protein>
    <submittedName>
        <fullName evidence="2">Uncharacterized protein</fullName>
    </submittedName>
</protein>
<gene>
    <name evidence="2" type="ORF">CR513_00629</name>
</gene>
<proteinExistence type="predicted"/>
<organism evidence="2 3">
    <name type="scientific">Mucuna pruriens</name>
    <name type="common">Velvet bean</name>
    <name type="synonym">Dolichos pruriens</name>
    <dbReference type="NCBI Taxonomy" id="157652"/>
    <lineage>
        <taxon>Eukaryota</taxon>
        <taxon>Viridiplantae</taxon>
        <taxon>Streptophyta</taxon>
        <taxon>Embryophyta</taxon>
        <taxon>Tracheophyta</taxon>
        <taxon>Spermatophyta</taxon>
        <taxon>Magnoliopsida</taxon>
        <taxon>eudicotyledons</taxon>
        <taxon>Gunneridae</taxon>
        <taxon>Pentapetalae</taxon>
        <taxon>rosids</taxon>
        <taxon>fabids</taxon>
        <taxon>Fabales</taxon>
        <taxon>Fabaceae</taxon>
        <taxon>Papilionoideae</taxon>
        <taxon>50 kb inversion clade</taxon>
        <taxon>NPAAA clade</taxon>
        <taxon>indigoferoid/millettioid clade</taxon>
        <taxon>Phaseoleae</taxon>
        <taxon>Mucuna</taxon>
    </lineage>
</organism>
<comment type="caution">
    <text evidence="2">The sequence shown here is derived from an EMBL/GenBank/DDBJ whole genome shotgun (WGS) entry which is preliminary data.</text>
</comment>
<dbReference type="AlphaFoldDB" id="A0A371IH17"/>
<dbReference type="OrthoDB" id="1698776at2759"/>
<reference evidence="2" key="1">
    <citation type="submission" date="2018-05" db="EMBL/GenBank/DDBJ databases">
        <title>Draft genome of Mucuna pruriens seed.</title>
        <authorList>
            <person name="Nnadi N.E."/>
            <person name="Vos R."/>
            <person name="Hasami M.H."/>
            <person name="Devisetty U.K."/>
            <person name="Aguiy J.C."/>
        </authorList>
    </citation>
    <scope>NUCLEOTIDE SEQUENCE [LARGE SCALE GENOMIC DNA]</scope>
    <source>
        <strain evidence="2">JCA_2017</strain>
    </source>
</reference>
<feature type="compositionally biased region" description="Polar residues" evidence="1">
    <location>
        <begin position="39"/>
        <end position="48"/>
    </location>
</feature>